<feature type="compositionally biased region" description="Basic and acidic residues" evidence="1">
    <location>
        <begin position="89"/>
        <end position="112"/>
    </location>
</feature>
<accession>A0A1B0EYJ1</accession>
<feature type="compositionally biased region" description="Pro residues" evidence="1">
    <location>
        <begin position="18"/>
        <end position="30"/>
    </location>
</feature>
<proteinExistence type="predicted"/>
<keyword evidence="3" id="KW-1185">Reference proteome</keyword>
<protein>
    <submittedName>
        <fullName evidence="2">Uncharacterized protein</fullName>
    </submittedName>
</protein>
<dbReference type="AlphaFoldDB" id="A0A1B0EYJ1"/>
<dbReference type="EMBL" id="AJVK01019277">
    <property type="status" value="NOT_ANNOTATED_CDS"/>
    <property type="molecule type" value="Genomic_DNA"/>
</dbReference>
<evidence type="ECO:0000256" key="1">
    <source>
        <dbReference type="SAM" id="MobiDB-lite"/>
    </source>
</evidence>
<evidence type="ECO:0000313" key="2">
    <source>
        <dbReference type="EnsemblMetazoa" id="PPAI010853-PA"/>
    </source>
</evidence>
<dbReference type="VEuPathDB" id="VectorBase:PPAPM1_003044"/>
<feature type="region of interest" description="Disordered" evidence="1">
    <location>
        <begin position="1"/>
        <end position="38"/>
    </location>
</feature>
<name>A0A1B0EYJ1_PHLPP</name>
<organism evidence="2 3">
    <name type="scientific">Phlebotomus papatasi</name>
    <name type="common">Sandfly</name>
    <dbReference type="NCBI Taxonomy" id="29031"/>
    <lineage>
        <taxon>Eukaryota</taxon>
        <taxon>Metazoa</taxon>
        <taxon>Ecdysozoa</taxon>
        <taxon>Arthropoda</taxon>
        <taxon>Hexapoda</taxon>
        <taxon>Insecta</taxon>
        <taxon>Pterygota</taxon>
        <taxon>Neoptera</taxon>
        <taxon>Endopterygota</taxon>
        <taxon>Diptera</taxon>
        <taxon>Nematocera</taxon>
        <taxon>Psychodoidea</taxon>
        <taxon>Psychodidae</taxon>
        <taxon>Phlebotomus</taxon>
        <taxon>Phlebotomus</taxon>
    </lineage>
</organism>
<dbReference type="EnsemblMetazoa" id="PPAI010853-RA">
    <property type="protein sequence ID" value="PPAI010853-PA"/>
    <property type="gene ID" value="PPAI010853"/>
</dbReference>
<feature type="compositionally biased region" description="Low complexity" evidence="1">
    <location>
        <begin position="8"/>
        <end position="17"/>
    </location>
</feature>
<feature type="region of interest" description="Disordered" evidence="1">
    <location>
        <begin position="69"/>
        <end position="112"/>
    </location>
</feature>
<reference evidence="2" key="1">
    <citation type="submission" date="2022-08" db="UniProtKB">
        <authorList>
            <consortium name="EnsemblMetazoa"/>
        </authorList>
    </citation>
    <scope>IDENTIFICATION</scope>
    <source>
        <strain evidence="2">Israel</strain>
    </source>
</reference>
<dbReference type="VEuPathDB" id="VectorBase:PPAI010853"/>
<sequence length="112" mass="11934">MSTPITSQQQQAGVQQPPAVPQGGPPPVPATKPILSSPGAYMANFVPPGVPSAPTAGIHGVNKQHEKPVIAARPIPPPTLPKYTSSFGKIDRDRNEFGKIDRSEREKVRLSH</sequence>
<evidence type="ECO:0000313" key="3">
    <source>
        <dbReference type="Proteomes" id="UP000092462"/>
    </source>
</evidence>
<dbReference type="Proteomes" id="UP000092462">
    <property type="component" value="Unassembled WGS sequence"/>
</dbReference>